<dbReference type="AlphaFoldDB" id="A0A7J6PYB2"/>
<comment type="caution">
    <text evidence="2">The sequence shown here is derived from an EMBL/GenBank/DDBJ whole genome shotgun (WGS) entry which is preliminary data.</text>
</comment>
<sequence length="373" mass="42098">MAIRNPSCIFIFGLITIVASERPFKFYCRYHEELQSVCLRTKQGSGLSGFTSNEVFVPETNSSVPKYKTLNWKAHPRESFVELHLCDDLTVPSGRCFPWAFRNPLWYCKYDGRSDRPGFFDITFTRREPAKRFTKLMPISMYDIPLRGDPPQAEFVVHHPTKWTAILQRGEYSKTKKRYKRILEIKANVSGAATSYRDVWPLADGVVRGLRARIDGKFLEAEAFFFKLPTTTKQYGLMLTRAFSSYMLYRTDEVGLRRHDRLPPGFGTGRLADLVGLPRYQPSRPDNDFSPPTYEYSIPPPYGDYTPVCSEGRCRPGLEGSTANDSDLPPSYGEATAMATEATDASSDPGQAYGVIGAEARMKIQSNPPLTGV</sequence>
<dbReference type="Proteomes" id="UP000574390">
    <property type="component" value="Unassembled WGS sequence"/>
</dbReference>
<organism evidence="2 3">
    <name type="scientific">Perkinsus olseni</name>
    <name type="common">Perkinsus atlanticus</name>
    <dbReference type="NCBI Taxonomy" id="32597"/>
    <lineage>
        <taxon>Eukaryota</taxon>
        <taxon>Sar</taxon>
        <taxon>Alveolata</taxon>
        <taxon>Perkinsozoa</taxon>
        <taxon>Perkinsea</taxon>
        <taxon>Perkinsida</taxon>
        <taxon>Perkinsidae</taxon>
        <taxon>Perkinsus</taxon>
    </lineage>
</organism>
<proteinExistence type="predicted"/>
<evidence type="ECO:0000313" key="2">
    <source>
        <dbReference type="EMBL" id="KAF4701033.1"/>
    </source>
</evidence>
<evidence type="ECO:0000256" key="1">
    <source>
        <dbReference type="SAM" id="SignalP"/>
    </source>
</evidence>
<name>A0A7J6PYB2_PEROL</name>
<feature type="signal peptide" evidence="1">
    <location>
        <begin position="1"/>
        <end position="20"/>
    </location>
</feature>
<feature type="chain" id="PRO_5029739272" evidence="1">
    <location>
        <begin position="21"/>
        <end position="373"/>
    </location>
</feature>
<gene>
    <name evidence="2" type="ORF">FOZ62_014947</name>
</gene>
<evidence type="ECO:0000313" key="3">
    <source>
        <dbReference type="Proteomes" id="UP000574390"/>
    </source>
</evidence>
<keyword evidence="1" id="KW-0732">Signal</keyword>
<accession>A0A7J6PYB2</accession>
<protein>
    <submittedName>
        <fullName evidence="2">Uncharacterized protein</fullName>
    </submittedName>
</protein>
<reference evidence="2 3" key="1">
    <citation type="submission" date="2020-04" db="EMBL/GenBank/DDBJ databases">
        <title>Perkinsus olseni comparative genomics.</title>
        <authorList>
            <person name="Bogema D.R."/>
        </authorList>
    </citation>
    <scope>NUCLEOTIDE SEQUENCE [LARGE SCALE GENOMIC DNA]</scope>
    <source>
        <strain evidence="2">ATCC PRA-205</strain>
    </source>
</reference>
<dbReference type="EMBL" id="JABANM010033583">
    <property type="protein sequence ID" value="KAF4701033.1"/>
    <property type="molecule type" value="Genomic_DNA"/>
</dbReference>